<reference evidence="13" key="2">
    <citation type="submission" date="2022-09" db="EMBL/GenBank/DDBJ databases">
        <title>Genome analysis and characterization of larvicidal activity of Brevibacillus strains.</title>
        <authorList>
            <person name="Patrusheva E.V."/>
            <person name="Izotova A.O."/>
            <person name="Toshchakov S.V."/>
            <person name="Sineoky S.P."/>
        </authorList>
    </citation>
    <scope>NUCLEOTIDE SEQUENCE</scope>
    <source>
        <strain evidence="13">VKPM_B-13247</strain>
    </source>
</reference>
<dbReference type="SMART" id="SM00533">
    <property type="entry name" value="MUTSd"/>
    <property type="match status" value="1"/>
</dbReference>
<evidence type="ECO:0000313" key="13">
    <source>
        <dbReference type="EMBL" id="MCZ0808324.1"/>
    </source>
</evidence>
<dbReference type="Gene3D" id="3.30.420.110">
    <property type="entry name" value="MutS, connector domain"/>
    <property type="match status" value="1"/>
</dbReference>
<dbReference type="InterPro" id="IPR027417">
    <property type="entry name" value="P-loop_NTPase"/>
</dbReference>
<dbReference type="NCBIfam" id="NF003810">
    <property type="entry name" value="PRK05399.1"/>
    <property type="match status" value="1"/>
</dbReference>
<dbReference type="GO" id="GO:0005524">
    <property type="term" value="F:ATP binding"/>
    <property type="evidence" value="ECO:0007669"/>
    <property type="project" value="UniProtKB-UniRule"/>
</dbReference>
<dbReference type="PIRSF" id="PIRSF037677">
    <property type="entry name" value="DNA_mis_repair_Msh6"/>
    <property type="match status" value="1"/>
</dbReference>
<evidence type="ECO:0000256" key="8">
    <source>
        <dbReference type="ARBA" id="ARBA00024647"/>
    </source>
</evidence>
<dbReference type="InterPro" id="IPR045076">
    <property type="entry name" value="MutS"/>
</dbReference>
<dbReference type="Gene3D" id="1.10.1420.10">
    <property type="match status" value="2"/>
</dbReference>
<feature type="binding site" evidence="9">
    <location>
        <begin position="609"/>
        <end position="616"/>
    </location>
    <ligand>
        <name>ATP</name>
        <dbReference type="ChEBI" id="CHEBI:30616"/>
    </ligand>
</feature>
<evidence type="ECO:0000256" key="9">
    <source>
        <dbReference type="HAMAP-Rule" id="MF_00096"/>
    </source>
</evidence>
<dbReference type="InterPro" id="IPR005748">
    <property type="entry name" value="DNA_mismatch_repair_MutS"/>
</dbReference>
<dbReference type="SUPFAM" id="SSF48334">
    <property type="entry name" value="DNA repair protein MutS, domain III"/>
    <property type="match status" value="1"/>
</dbReference>
<dbReference type="PANTHER" id="PTHR11361">
    <property type="entry name" value="DNA MISMATCH REPAIR PROTEIN MUTS FAMILY MEMBER"/>
    <property type="match status" value="1"/>
</dbReference>
<evidence type="ECO:0000256" key="10">
    <source>
        <dbReference type="RuleBase" id="RU003756"/>
    </source>
</evidence>
<dbReference type="GO" id="GO:0006298">
    <property type="term" value="P:mismatch repair"/>
    <property type="evidence" value="ECO:0007669"/>
    <property type="project" value="UniProtKB-UniRule"/>
</dbReference>
<dbReference type="GO" id="GO:0003684">
    <property type="term" value="F:damaged DNA binding"/>
    <property type="evidence" value="ECO:0007669"/>
    <property type="project" value="UniProtKB-UniRule"/>
</dbReference>
<comment type="similarity">
    <text evidence="1 9 10">Belongs to the DNA mismatch repair MutS family.</text>
</comment>
<dbReference type="InterPro" id="IPR017261">
    <property type="entry name" value="DNA_mismatch_repair_MutS/MSH"/>
</dbReference>
<keyword evidence="3 9" id="KW-0547">Nucleotide-binding</keyword>
<dbReference type="InterPro" id="IPR007696">
    <property type="entry name" value="DNA_mismatch_repair_MutS_core"/>
</dbReference>
<dbReference type="Pfam" id="PF01624">
    <property type="entry name" value="MutS_I"/>
    <property type="match status" value="1"/>
</dbReference>
<dbReference type="Pfam" id="PF05188">
    <property type="entry name" value="MutS_II"/>
    <property type="match status" value="1"/>
</dbReference>
<dbReference type="InterPro" id="IPR007695">
    <property type="entry name" value="DNA_mismatch_repair_MutS-lik_N"/>
</dbReference>
<dbReference type="GO" id="GO:0140664">
    <property type="term" value="F:ATP-dependent DNA damage sensor activity"/>
    <property type="evidence" value="ECO:0007669"/>
    <property type="project" value="InterPro"/>
</dbReference>
<evidence type="ECO:0000313" key="15">
    <source>
        <dbReference type="Proteomes" id="UP000239759"/>
    </source>
</evidence>
<comment type="function">
    <text evidence="8 9">This protein is involved in the repair of mismatches in DNA. It is possible that it carries out the mismatch recognition step. This protein has a weak ATPase activity.</text>
</comment>
<evidence type="ECO:0000256" key="1">
    <source>
        <dbReference type="ARBA" id="ARBA00006271"/>
    </source>
</evidence>
<keyword evidence="7 9" id="KW-0234">DNA repair</keyword>
<dbReference type="RefSeq" id="WP_104032737.1">
    <property type="nucleotide sequence ID" value="NZ_JANSGW010000020.1"/>
</dbReference>
<comment type="caution">
    <text evidence="14">The sequence shown here is derived from an EMBL/GenBank/DDBJ whole genome shotgun (WGS) entry which is preliminary data.</text>
</comment>
<dbReference type="Gene3D" id="3.40.50.300">
    <property type="entry name" value="P-loop containing nucleotide triphosphate hydrolases"/>
    <property type="match status" value="1"/>
</dbReference>
<dbReference type="AlphaFoldDB" id="A0AAP8QBE1"/>
<dbReference type="InterPro" id="IPR036187">
    <property type="entry name" value="DNA_mismatch_repair_MutS_sf"/>
</dbReference>
<dbReference type="SUPFAM" id="SSF52540">
    <property type="entry name" value="P-loop containing nucleoside triphosphate hydrolases"/>
    <property type="match status" value="1"/>
</dbReference>
<name>A0AAP8QBE1_BRELA</name>
<dbReference type="InterPro" id="IPR007861">
    <property type="entry name" value="DNA_mismatch_repair_MutS_clamp"/>
</dbReference>
<evidence type="ECO:0000256" key="4">
    <source>
        <dbReference type="ARBA" id="ARBA00022763"/>
    </source>
</evidence>
<dbReference type="SMART" id="SM00534">
    <property type="entry name" value="MUTSac"/>
    <property type="match status" value="1"/>
</dbReference>
<dbReference type="SUPFAM" id="SSF55271">
    <property type="entry name" value="DNA repair protein MutS, domain I"/>
    <property type="match status" value="1"/>
</dbReference>
<dbReference type="CDD" id="cd03284">
    <property type="entry name" value="ABC_MutS1"/>
    <property type="match status" value="1"/>
</dbReference>
<keyword evidence="5 9" id="KW-0067">ATP-binding</keyword>
<dbReference type="PANTHER" id="PTHR11361:SF34">
    <property type="entry name" value="DNA MISMATCH REPAIR PROTEIN MSH1, MITOCHONDRIAL"/>
    <property type="match status" value="1"/>
</dbReference>
<dbReference type="HAMAP" id="MF_00096">
    <property type="entry name" value="MutS"/>
    <property type="match status" value="1"/>
</dbReference>
<dbReference type="Pfam" id="PF05192">
    <property type="entry name" value="MutS_III"/>
    <property type="match status" value="1"/>
</dbReference>
<reference evidence="14 15" key="1">
    <citation type="submission" date="2018-02" db="EMBL/GenBank/DDBJ databases">
        <title>Comparative analysis of genomes of three Brevibacillus laterosporus strains producers of potent antimicrobials isolated from silage.</title>
        <authorList>
            <person name="Kojic M."/>
            <person name="Miljkovic M."/>
            <person name="Studholme D."/>
            <person name="Filipic B."/>
        </authorList>
    </citation>
    <scope>NUCLEOTIDE SEQUENCE [LARGE SCALE GENOMIC DNA]</scope>
    <source>
        <strain evidence="14 15">BGSP11</strain>
    </source>
</reference>
<proteinExistence type="inferred from homology"/>
<keyword evidence="6 9" id="KW-0238">DNA-binding</keyword>
<evidence type="ECO:0000256" key="2">
    <source>
        <dbReference type="ARBA" id="ARBA00021982"/>
    </source>
</evidence>
<dbReference type="FunFam" id="1.10.1420.10:FF:000007">
    <property type="entry name" value="DNA mismatch repair protein MutS"/>
    <property type="match status" value="1"/>
</dbReference>
<dbReference type="Pfam" id="PF00488">
    <property type="entry name" value="MutS_V"/>
    <property type="match status" value="1"/>
</dbReference>
<evidence type="ECO:0000259" key="12">
    <source>
        <dbReference type="PROSITE" id="PS00486"/>
    </source>
</evidence>
<accession>A0AAP8QBE1</accession>
<evidence type="ECO:0000256" key="11">
    <source>
        <dbReference type="SAM" id="MobiDB-lite"/>
    </source>
</evidence>
<dbReference type="GO" id="GO:0030983">
    <property type="term" value="F:mismatched DNA binding"/>
    <property type="evidence" value="ECO:0007669"/>
    <property type="project" value="InterPro"/>
</dbReference>
<feature type="region of interest" description="Disordered" evidence="11">
    <location>
        <begin position="818"/>
        <end position="848"/>
    </location>
</feature>
<feature type="domain" description="DNA mismatch repair proteins mutS family" evidence="12">
    <location>
        <begin position="683"/>
        <end position="699"/>
    </location>
</feature>
<keyword evidence="4 9" id="KW-0227">DNA damage</keyword>
<sequence>MAQYTPMIQQYLEIKRQYTDAFLFFRLGDFYELFFEDAILASRELEITLTGRGGGAEERIPMCGVPHHAAETYIAELLKKGYKVAICEQVEDPKASKGVVKREVTRMITPGTMIEGKWLNDKENNYLVAIAALSGKAAVAACDLSTGEMYTTSLSTMYAAVEEAMQYRPSELLLCDIAEDELRGKGLSPHMSITCLATNVVSQTAIDELYPKEAAQLEDAVRLAMNGLLHYVGSTQKRALTHMRSLQHYVADEFLQMDHFSRRNLELTETIRDKSKKGSLLWLLDKTETAMGGRLLRRWIERPLLNPEEIGNRYDTVEAFRHDLLLRSDVREGLDRVYDLERLAGRISYGNANAKDLVQLRHSLEAIPSVVHLLVNSGEEALQSIASDMDDCSDIAQFLAETLVEEPPVSVREGNLIQDGYDEYLDKLRLASRQGKSWIAQLEKSERELTGIRSLKVGFNKVFGYYIEISKANLAHIPAGRYERKQTLTNAERYVTPELKEKEALILEAEEKLVELEYQLFTQIRLEVAKHIPRIQKLAERIARIDVLQAFATVSEERGFIRPTLSTDGEVYVKDGRHAVVEAVLNQEKYVANDVTMNQKDRNILLITGPNMAGKSTYMRQMALITVMAQIGCFVPASEARISLVDQIFTRIGAADDLVGGFSTFMVEMLETRNALVKATPRSLILLDEIGRGTSTYDGMALAQAVIEYIHEHIGAKTLFSTHYHELTDLEEKIPGVVNVHARCEERDGKLLFLHKIEEGRADKSYGIHVAELAEMPLEVISRAREILQGLEGKDREAPLEQLSLDMLWGQAPSASQQVVSGQSVPTHKKKNKVDVSTEPNVETEGKTDKTDVVVEVAEVVQSTATSSHTEDAMRVAMSLNPSEPSANPTEAEVLSELRDIDLNQMTPLQALIQLSDWNARLRKHK</sequence>
<protein>
    <recommendedName>
        <fullName evidence="2 9">DNA mismatch repair protein MutS</fullName>
    </recommendedName>
</protein>
<dbReference type="NCBIfam" id="TIGR01070">
    <property type="entry name" value="mutS1"/>
    <property type="match status" value="1"/>
</dbReference>
<dbReference type="Proteomes" id="UP000239759">
    <property type="component" value="Unassembled WGS sequence"/>
</dbReference>
<dbReference type="InterPro" id="IPR000432">
    <property type="entry name" value="DNA_mismatch_repair_MutS_C"/>
</dbReference>
<dbReference type="Pfam" id="PF05190">
    <property type="entry name" value="MutS_IV"/>
    <property type="match status" value="1"/>
</dbReference>
<dbReference type="PROSITE" id="PS00486">
    <property type="entry name" value="DNA_MISMATCH_REPAIR_2"/>
    <property type="match status" value="1"/>
</dbReference>
<dbReference type="EMBL" id="PRKQ01000024">
    <property type="protein sequence ID" value="PPA93498.1"/>
    <property type="molecule type" value="Genomic_DNA"/>
</dbReference>
<dbReference type="FunFam" id="3.40.50.300:FF:000870">
    <property type="entry name" value="MutS protein homolog 4"/>
    <property type="match status" value="1"/>
</dbReference>
<dbReference type="InterPro" id="IPR016151">
    <property type="entry name" value="DNA_mismatch_repair_MutS_N"/>
</dbReference>
<dbReference type="EMBL" id="JAPTNE010000020">
    <property type="protein sequence ID" value="MCZ0808324.1"/>
    <property type="molecule type" value="Genomic_DNA"/>
</dbReference>
<evidence type="ECO:0000256" key="6">
    <source>
        <dbReference type="ARBA" id="ARBA00023125"/>
    </source>
</evidence>
<dbReference type="Proteomes" id="UP001077662">
    <property type="component" value="Unassembled WGS sequence"/>
</dbReference>
<evidence type="ECO:0000313" key="14">
    <source>
        <dbReference type="EMBL" id="PPA93498.1"/>
    </source>
</evidence>
<dbReference type="InterPro" id="IPR036678">
    <property type="entry name" value="MutS_con_dom_sf"/>
</dbReference>
<evidence type="ECO:0000256" key="7">
    <source>
        <dbReference type="ARBA" id="ARBA00023204"/>
    </source>
</evidence>
<evidence type="ECO:0000256" key="5">
    <source>
        <dbReference type="ARBA" id="ARBA00022840"/>
    </source>
</evidence>
<dbReference type="Gene3D" id="3.40.1170.10">
    <property type="entry name" value="DNA repair protein MutS, domain I"/>
    <property type="match status" value="1"/>
</dbReference>
<dbReference type="FunFam" id="3.40.1170.10:FF:000001">
    <property type="entry name" value="DNA mismatch repair protein MutS"/>
    <property type="match status" value="1"/>
</dbReference>
<organism evidence="14 15">
    <name type="scientific">Brevibacillus laterosporus</name>
    <name type="common">Bacillus laterosporus</name>
    <dbReference type="NCBI Taxonomy" id="1465"/>
    <lineage>
        <taxon>Bacteria</taxon>
        <taxon>Bacillati</taxon>
        <taxon>Bacillota</taxon>
        <taxon>Bacilli</taxon>
        <taxon>Bacillales</taxon>
        <taxon>Paenibacillaceae</taxon>
        <taxon>Brevibacillus</taxon>
    </lineage>
</organism>
<dbReference type="InterPro" id="IPR007860">
    <property type="entry name" value="DNA_mmatch_repair_MutS_con_dom"/>
</dbReference>
<dbReference type="GO" id="GO:0005829">
    <property type="term" value="C:cytosol"/>
    <property type="evidence" value="ECO:0007669"/>
    <property type="project" value="TreeGrafter"/>
</dbReference>
<dbReference type="SUPFAM" id="SSF53150">
    <property type="entry name" value="DNA repair protein MutS, domain II"/>
    <property type="match status" value="1"/>
</dbReference>
<gene>
    <name evidence="9 14" type="primary">mutS</name>
    <name evidence="14" type="ORF">C4A77_17605</name>
    <name evidence="13" type="ORF">O0554_15640</name>
</gene>
<evidence type="ECO:0000256" key="3">
    <source>
        <dbReference type="ARBA" id="ARBA00022741"/>
    </source>
</evidence>